<dbReference type="RefSeq" id="WP_377556456.1">
    <property type="nucleotide sequence ID" value="NZ_JBHUHQ010000015.1"/>
</dbReference>
<reference evidence="2" key="1">
    <citation type="journal article" date="2019" name="Int. J. Syst. Evol. Microbiol.">
        <title>The Global Catalogue of Microorganisms (GCM) 10K type strain sequencing project: providing services to taxonomists for standard genome sequencing and annotation.</title>
        <authorList>
            <consortium name="The Broad Institute Genomics Platform"/>
            <consortium name="The Broad Institute Genome Sequencing Center for Infectious Disease"/>
            <person name="Wu L."/>
            <person name="Ma J."/>
        </authorList>
    </citation>
    <scope>NUCLEOTIDE SEQUENCE [LARGE SCALE GENOMIC DNA]</scope>
    <source>
        <strain evidence="2">R28</strain>
    </source>
</reference>
<protein>
    <submittedName>
        <fullName evidence="1">Lysozyme inhibitor LprI family protein</fullName>
    </submittedName>
</protein>
<proteinExistence type="predicted"/>
<name>A0ABW4VY74_9BACI</name>
<organism evidence="1 2">
    <name type="scientific">Ornithinibacillus salinisoli</name>
    <dbReference type="NCBI Taxonomy" id="1848459"/>
    <lineage>
        <taxon>Bacteria</taxon>
        <taxon>Bacillati</taxon>
        <taxon>Bacillota</taxon>
        <taxon>Bacilli</taxon>
        <taxon>Bacillales</taxon>
        <taxon>Bacillaceae</taxon>
        <taxon>Ornithinibacillus</taxon>
    </lineage>
</organism>
<comment type="caution">
    <text evidence="1">The sequence shown here is derived from an EMBL/GenBank/DDBJ whole genome shotgun (WGS) entry which is preliminary data.</text>
</comment>
<dbReference type="EMBL" id="JBHUHQ010000015">
    <property type="protein sequence ID" value="MFD2044584.1"/>
    <property type="molecule type" value="Genomic_DNA"/>
</dbReference>
<evidence type="ECO:0000313" key="2">
    <source>
        <dbReference type="Proteomes" id="UP001597383"/>
    </source>
</evidence>
<dbReference type="Proteomes" id="UP001597383">
    <property type="component" value="Unassembled WGS sequence"/>
</dbReference>
<accession>A0ABW4VY74</accession>
<evidence type="ECO:0000313" key="1">
    <source>
        <dbReference type="EMBL" id="MFD2044584.1"/>
    </source>
</evidence>
<gene>
    <name evidence="1" type="ORF">ACFSJF_09925</name>
</gene>
<sequence>MKYRDENAKEASLKYEGGTMEHLEFVTVLANPTKERCHELVELL</sequence>
<keyword evidence="2" id="KW-1185">Reference proteome</keyword>